<dbReference type="Pfam" id="PF12697">
    <property type="entry name" value="Abhydrolase_6"/>
    <property type="match status" value="1"/>
</dbReference>
<keyword evidence="2" id="KW-0378">Hydrolase</keyword>
<dbReference type="PANTHER" id="PTHR43798:SF5">
    <property type="entry name" value="MONOACYLGLYCEROL LIPASE ABHD6"/>
    <property type="match status" value="1"/>
</dbReference>
<dbReference type="KEGG" id="aab:A4R43_12840"/>
<proteinExistence type="predicted"/>
<dbReference type="Proteomes" id="UP000250434">
    <property type="component" value="Chromosome"/>
</dbReference>
<dbReference type="EMBL" id="CP015163">
    <property type="protein sequence ID" value="AXB43328.1"/>
    <property type="molecule type" value="Genomic_DNA"/>
</dbReference>
<protein>
    <submittedName>
        <fullName evidence="2">Alpha/beta hydrolase</fullName>
    </submittedName>
</protein>
<dbReference type="InterPro" id="IPR050266">
    <property type="entry name" value="AB_hydrolase_sf"/>
</dbReference>
<dbReference type="GO" id="GO:0047372">
    <property type="term" value="F:monoacylglycerol lipase activity"/>
    <property type="evidence" value="ECO:0007669"/>
    <property type="project" value="TreeGrafter"/>
</dbReference>
<evidence type="ECO:0000313" key="2">
    <source>
        <dbReference type="EMBL" id="AXB43328.1"/>
    </source>
</evidence>
<dbReference type="SUPFAM" id="SSF53474">
    <property type="entry name" value="alpha/beta-Hydrolases"/>
    <property type="match status" value="1"/>
</dbReference>
<dbReference type="InterPro" id="IPR029058">
    <property type="entry name" value="AB_hydrolase_fold"/>
</dbReference>
<feature type="domain" description="AB hydrolase-1" evidence="1">
    <location>
        <begin position="30"/>
        <end position="257"/>
    </location>
</feature>
<dbReference type="GO" id="GO:0046464">
    <property type="term" value="P:acylglycerol catabolic process"/>
    <property type="evidence" value="ECO:0007669"/>
    <property type="project" value="TreeGrafter"/>
</dbReference>
<dbReference type="PRINTS" id="PR00111">
    <property type="entry name" value="ABHYDROLASE"/>
</dbReference>
<dbReference type="GO" id="GO:0016020">
    <property type="term" value="C:membrane"/>
    <property type="evidence" value="ECO:0007669"/>
    <property type="project" value="TreeGrafter"/>
</dbReference>
<dbReference type="Gene3D" id="3.40.50.1820">
    <property type="entry name" value="alpha/beta hydrolase"/>
    <property type="match status" value="1"/>
</dbReference>
<gene>
    <name evidence="2" type="ORF">A4R43_12840</name>
</gene>
<dbReference type="PANTHER" id="PTHR43798">
    <property type="entry name" value="MONOACYLGLYCEROL LIPASE"/>
    <property type="match status" value="1"/>
</dbReference>
<organism evidence="2 3">
    <name type="scientific">Amycolatopsis albispora</name>
    <dbReference type="NCBI Taxonomy" id="1804986"/>
    <lineage>
        <taxon>Bacteria</taxon>
        <taxon>Bacillati</taxon>
        <taxon>Actinomycetota</taxon>
        <taxon>Actinomycetes</taxon>
        <taxon>Pseudonocardiales</taxon>
        <taxon>Pseudonocardiaceae</taxon>
        <taxon>Amycolatopsis</taxon>
    </lineage>
</organism>
<keyword evidence="3" id="KW-1185">Reference proteome</keyword>
<dbReference type="RefSeq" id="WP_113692572.1">
    <property type="nucleotide sequence ID" value="NZ_CP015163.1"/>
</dbReference>
<name>A0A344L5K4_9PSEU</name>
<accession>A0A344L5K4</accession>
<reference evidence="2 3" key="1">
    <citation type="submission" date="2016-04" db="EMBL/GenBank/DDBJ databases">
        <title>Complete genome sequence and analysis of deep-sea sediment isolate, Amycolatopsis sp. WP1.</title>
        <authorList>
            <person name="Wang H."/>
            <person name="Chen S."/>
            <person name="Wu Q."/>
        </authorList>
    </citation>
    <scope>NUCLEOTIDE SEQUENCE [LARGE SCALE GENOMIC DNA]</scope>
    <source>
        <strain evidence="2 3">WP1</strain>
    </source>
</reference>
<evidence type="ECO:0000259" key="1">
    <source>
        <dbReference type="Pfam" id="PF12697"/>
    </source>
</evidence>
<evidence type="ECO:0000313" key="3">
    <source>
        <dbReference type="Proteomes" id="UP000250434"/>
    </source>
</evidence>
<dbReference type="AlphaFoldDB" id="A0A344L5K4"/>
<dbReference type="InterPro" id="IPR000073">
    <property type="entry name" value="AB_hydrolase_1"/>
</dbReference>
<sequence>MSSPAQESFLSFDDGKIHVCQDGPRDAPALLLIHGTAVSARSWDPMVPFLADAHHVIRIDLLGCGRSAKPRDASYAVANQARRAAAVLDRLGVARAVVAGHSSGGTVATSLAEQRPGLVSAVVLINTGPDMAAYLGEDTGGAAAPADLSDEQLRQAMSTGFAPGYRIPRSLVDQFRDIDLHTFAETSRAVRAYLDERSLPDRLAPLGKPLLVLFGEEDRRWRPSSAADYRAVPGATIRLLPGCGHSPNIEDPARTAAHLLTVPR</sequence>
<dbReference type="OrthoDB" id="5495375at2"/>